<keyword evidence="3" id="KW-1185">Reference proteome</keyword>
<evidence type="ECO:0000313" key="2">
    <source>
        <dbReference type="EMBL" id="MBU9735754.1"/>
    </source>
</evidence>
<dbReference type="InterPro" id="IPR013022">
    <property type="entry name" value="Xyl_isomerase-like_TIM-brl"/>
</dbReference>
<evidence type="ECO:0000313" key="3">
    <source>
        <dbReference type="Proteomes" id="UP000712157"/>
    </source>
</evidence>
<name>A0A949NDZ8_9FIRM</name>
<sequence length="320" mass="35563">MKLGILTVPFSGMSLEETLQYLKTLGIQAIELGTGCFTDDSHCKVKELIENPQKAKDLKALVESYGMTISALSCHGNPVHPNPEVAGHDHENYLDTLKAAELLGVNTVVTFSGCPGSDPGAGKPNWVTCSWPPVYGEILDYQWNECLIPYWKKAAKLAEDAGVRVAIEMHPGFCVYNAETMLRLREAAGPAIGANFDPSHLFWQGTDAISAIYELKDAIHYVHAKDCRIDPRNVDKFGILDTKHYGDIEHRSWVFRTVGYGHDETVWRDIISALKTIGYDDVISIEHEDALMSIQEGVEKAVSFLQNILIREQAGAMWWA</sequence>
<dbReference type="GO" id="GO:0016853">
    <property type="term" value="F:isomerase activity"/>
    <property type="evidence" value="ECO:0007669"/>
    <property type="project" value="UniProtKB-KW"/>
</dbReference>
<proteinExistence type="predicted"/>
<dbReference type="InterPro" id="IPR050312">
    <property type="entry name" value="IolE/XylAMocC-like"/>
</dbReference>
<dbReference type="Proteomes" id="UP000712157">
    <property type="component" value="Unassembled WGS sequence"/>
</dbReference>
<evidence type="ECO:0000259" key="1">
    <source>
        <dbReference type="Pfam" id="PF01261"/>
    </source>
</evidence>
<accession>A0A949NDZ8</accession>
<dbReference type="PANTHER" id="PTHR12110">
    <property type="entry name" value="HYDROXYPYRUVATE ISOMERASE"/>
    <property type="match status" value="1"/>
</dbReference>
<comment type="caution">
    <text evidence="2">The sequence shown here is derived from an EMBL/GenBank/DDBJ whole genome shotgun (WGS) entry which is preliminary data.</text>
</comment>
<reference evidence="2" key="1">
    <citation type="submission" date="2021-06" db="EMBL/GenBank/DDBJ databases">
        <title>Description of novel taxa of the family Lachnospiraceae.</title>
        <authorList>
            <person name="Chaplin A.V."/>
            <person name="Sokolova S.R."/>
            <person name="Pikina A.P."/>
            <person name="Korzhanova M."/>
            <person name="Belova V."/>
            <person name="Korostin D."/>
            <person name="Efimov B.A."/>
        </authorList>
    </citation>
    <scope>NUCLEOTIDE SEQUENCE</scope>
    <source>
        <strain evidence="2">ASD5720</strain>
    </source>
</reference>
<organism evidence="2 3">
    <name type="scientific">Diplocloster agilis</name>
    <dbReference type="NCBI Taxonomy" id="2850323"/>
    <lineage>
        <taxon>Bacteria</taxon>
        <taxon>Bacillati</taxon>
        <taxon>Bacillota</taxon>
        <taxon>Clostridia</taxon>
        <taxon>Lachnospirales</taxon>
        <taxon>Lachnospiraceae</taxon>
        <taxon>Diplocloster</taxon>
    </lineage>
</organism>
<dbReference type="RefSeq" id="WP_158348275.1">
    <property type="nucleotide sequence ID" value="NZ_JAHQCW010000005.1"/>
</dbReference>
<keyword evidence="2" id="KW-0413">Isomerase</keyword>
<dbReference type="Gene3D" id="3.20.20.150">
    <property type="entry name" value="Divalent-metal-dependent TIM barrel enzymes"/>
    <property type="match status" value="1"/>
</dbReference>
<dbReference type="Pfam" id="PF01261">
    <property type="entry name" value="AP_endonuc_2"/>
    <property type="match status" value="1"/>
</dbReference>
<feature type="domain" description="Xylose isomerase-like TIM barrel" evidence="1">
    <location>
        <begin position="20"/>
        <end position="307"/>
    </location>
</feature>
<dbReference type="PANTHER" id="PTHR12110:SF21">
    <property type="entry name" value="XYLOSE ISOMERASE-LIKE TIM BARREL DOMAIN-CONTAINING PROTEIN"/>
    <property type="match status" value="1"/>
</dbReference>
<dbReference type="AlphaFoldDB" id="A0A949NDZ8"/>
<protein>
    <submittedName>
        <fullName evidence="2">Sugar phosphate isomerase/epimerase</fullName>
    </submittedName>
</protein>
<dbReference type="EMBL" id="JAHQCW010000005">
    <property type="protein sequence ID" value="MBU9735754.1"/>
    <property type="molecule type" value="Genomic_DNA"/>
</dbReference>
<dbReference type="InterPro" id="IPR036237">
    <property type="entry name" value="Xyl_isomerase-like_sf"/>
</dbReference>
<dbReference type="SUPFAM" id="SSF51658">
    <property type="entry name" value="Xylose isomerase-like"/>
    <property type="match status" value="1"/>
</dbReference>
<gene>
    <name evidence="2" type="ORF">KTH89_04340</name>
</gene>